<sequence>MAIARLQDLEKAHWEAIKGNEVGQNFGSKVNRRKTHPTKNLPKEWRAWYKMYGTEQRETFDILQERRKARERGEKNFQYTSRGGDVMLFNGEDEPAELGGVPEKALPIQISAGREARASSNLPSGANRLESVGALPYGMRADPTIDVGSYPLPYTMVDRVEGMGVAAPPNSRPIPAIDSPVVISVESIAESNHSNITTPRRNKAVTPGVEVKLESIRDSLISQIDGLNSQVAASQASATGVKTEPIDIISLYSDDEIMFISRPKFSKL</sequence>
<proteinExistence type="predicted"/>
<dbReference type="Proteomes" id="UP000710849">
    <property type="component" value="Unassembled WGS sequence"/>
</dbReference>
<dbReference type="EMBL" id="RCSW01000017">
    <property type="protein sequence ID" value="KAF7935423.1"/>
    <property type="molecule type" value="Genomic_DNA"/>
</dbReference>
<evidence type="ECO:0000313" key="1">
    <source>
        <dbReference type="EMBL" id="KAF7935423.1"/>
    </source>
</evidence>
<comment type="caution">
    <text evidence="1">The sequence shown here is derived from an EMBL/GenBank/DDBJ whole genome shotgun (WGS) entry which is preliminary data.</text>
</comment>
<name>A0A9P5IIV9_9HELO</name>
<dbReference type="GeneID" id="62151918"/>
<organism evidence="1 2">
    <name type="scientific">Botrytis byssoidea</name>
    <dbReference type="NCBI Taxonomy" id="139641"/>
    <lineage>
        <taxon>Eukaryota</taxon>
        <taxon>Fungi</taxon>
        <taxon>Dikarya</taxon>
        <taxon>Ascomycota</taxon>
        <taxon>Pezizomycotina</taxon>
        <taxon>Leotiomycetes</taxon>
        <taxon>Helotiales</taxon>
        <taxon>Sclerotiniaceae</taxon>
        <taxon>Botrytis</taxon>
    </lineage>
</organism>
<accession>A0A9P5IIV9</accession>
<reference evidence="1 2" key="1">
    <citation type="journal article" date="2020" name="Genome Biol. Evol.">
        <title>Comparative genomics of Sclerotiniaceae.</title>
        <authorList>
            <person name="Valero Jimenez C.A."/>
            <person name="Steentjes M."/>
            <person name="Scholten O.E."/>
            <person name="Van Kan J.A.L."/>
        </authorList>
    </citation>
    <scope>NUCLEOTIDE SEQUENCE [LARGE SCALE GENOMIC DNA]</scope>
    <source>
        <strain evidence="1 2">MUCL 94</strain>
    </source>
</reference>
<protein>
    <submittedName>
        <fullName evidence="1">Uncharacterized protein</fullName>
    </submittedName>
</protein>
<evidence type="ECO:0000313" key="2">
    <source>
        <dbReference type="Proteomes" id="UP000710849"/>
    </source>
</evidence>
<keyword evidence="2" id="KW-1185">Reference proteome</keyword>
<dbReference type="RefSeq" id="XP_038730524.1">
    <property type="nucleotide sequence ID" value="XM_038878844.1"/>
</dbReference>
<gene>
    <name evidence="1" type="ORF">EAE97_008330</name>
</gene>
<dbReference type="AlphaFoldDB" id="A0A9P5IIV9"/>